<dbReference type="EMBL" id="AMKT01000069">
    <property type="protein sequence ID" value="OXG15796.1"/>
    <property type="molecule type" value="Genomic_DNA"/>
</dbReference>
<evidence type="ECO:0000313" key="2">
    <source>
        <dbReference type="EMBL" id="OXG15796.1"/>
    </source>
</evidence>
<feature type="region of interest" description="Disordered" evidence="1">
    <location>
        <begin position="291"/>
        <end position="342"/>
    </location>
</feature>
<evidence type="ECO:0000256" key="1">
    <source>
        <dbReference type="SAM" id="MobiDB-lite"/>
    </source>
</evidence>
<comment type="caution">
    <text evidence="2">The sequence shown here is derived from an EMBL/GenBank/DDBJ whole genome shotgun (WGS) entry which is preliminary data.</text>
</comment>
<accession>A0A854Q6B2</accession>
<organism evidence="2 3">
    <name type="scientific">Cryptococcus neoformans Tu259-1</name>
    <dbReference type="NCBI Taxonomy" id="1230072"/>
    <lineage>
        <taxon>Eukaryota</taxon>
        <taxon>Fungi</taxon>
        <taxon>Dikarya</taxon>
        <taxon>Basidiomycota</taxon>
        <taxon>Agaricomycotina</taxon>
        <taxon>Tremellomycetes</taxon>
        <taxon>Tremellales</taxon>
        <taxon>Cryptococcaceae</taxon>
        <taxon>Cryptococcus</taxon>
        <taxon>Cryptococcus neoformans species complex</taxon>
    </lineage>
</organism>
<dbReference type="Proteomes" id="UP000199727">
    <property type="component" value="Unassembled WGS sequence"/>
</dbReference>
<feature type="region of interest" description="Disordered" evidence="1">
    <location>
        <begin position="177"/>
        <end position="255"/>
    </location>
</feature>
<gene>
    <name evidence="2" type="ORF">C361_05237</name>
</gene>
<evidence type="ECO:0000313" key="3">
    <source>
        <dbReference type="Proteomes" id="UP000199727"/>
    </source>
</evidence>
<sequence length="342" mass="38582">MTFVSLHLVSQGIVEGNTRIMSRSTISSLESQLSTATHELELATFLNKGILQTNTEYKLRIAELESENNILRKAETRLAGTEDALEDAEKRIKMLEEERDVWEEELETAKENMESAERDKDAAVRERDHERNQRELWEERFWELRGSLEGLVGRTNYQTGESSRALSQAKSKKGLLPQLKDLTPVAKIKPNASASTGRLSRKPRLQSPTPPPSPPVEPSSPLRRPMREAAKKRKRLAESDSDEEDVFVPKGGRRKVLADPLADSNYTEVESASFKSYVVVLIFEKTSSQIATPASSRVPFSSKRRGRQSNNTTQQVEITMQVKEEPISPGYENRSEDSDDPL</sequence>
<dbReference type="OrthoDB" id="2575809at2759"/>
<dbReference type="SUPFAM" id="SSF57997">
    <property type="entry name" value="Tropomyosin"/>
    <property type="match status" value="1"/>
</dbReference>
<dbReference type="AlphaFoldDB" id="A0A854Q6B2"/>
<protein>
    <submittedName>
        <fullName evidence="2">Uncharacterized protein</fullName>
    </submittedName>
</protein>
<feature type="compositionally biased region" description="Pro residues" evidence="1">
    <location>
        <begin position="208"/>
        <end position="218"/>
    </location>
</feature>
<name>A0A854Q6B2_CRYNE</name>
<reference evidence="2 3" key="1">
    <citation type="submission" date="2017-06" db="EMBL/GenBank/DDBJ databases">
        <title>Global population genomics of the pathogenic fungus Cryptococcus neoformans var. grubii.</title>
        <authorList>
            <person name="Cuomo C."/>
            <person name="Litvintseva A."/>
            <person name="Chen Y."/>
            <person name="Young S."/>
            <person name="Zeng Q."/>
            <person name="Chapman S."/>
            <person name="Gujja S."/>
            <person name="Saif S."/>
            <person name="Birren B."/>
        </authorList>
    </citation>
    <scope>NUCLEOTIDE SEQUENCE [LARGE SCALE GENOMIC DNA]</scope>
    <source>
        <strain evidence="2 3">Tu259-1</strain>
    </source>
</reference>
<feature type="region of interest" description="Disordered" evidence="1">
    <location>
        <begin position="110"/>
        <end position="130"/>
    </location>
</feature>
<proteinExistence type="predicted"/>
<feature type="compositionally biased region" description="Polar residues" evidence="1">
    <location>
        <begin position="308"/>
        <end position="318"/>
    </location>
</feature>